<dbReference type="EMBL" id="JRES01001706">
    <property type="protein sequence ID" value="KNC20693.1"/>
    <property type="molecule type" value="Genomic_DNA"/>
</dbReference>
<dbReference type="Gene3D" id="1.20.1280.50">
    <property type="match status" value="1"/>
</dbReference>
<dbReference type="InterPro" id="IPR036047">
    <property type="entry name" value="F-box-like_dom_sf"/>
</dbReference>
<dbReference type="PROSITE" id="PS50181">
    <property type="entry name" value="FBOX"/>
    <property type="match status" value="1"/>
</dbReference>
<dbReference type="Gene3D" id="3.80.10.10">
    <property type="entry name" value="Ribonuclease Inhibitor"/>
    <property type="match status" value="1"/>
</dbReference>
<dbReference type="Pfam" id="PF12937">
    <property type="entry name" value="F-box-like"/>
    <property type="match status" value="1"/>
</dbReference>
<feature type="domain" description="F-box" evidence="1">
    <location>
        <begin position="9"/>
        <end position="49"/>
    </location>
</feature>
<dbReference type="SUPFAM" id="SSF81383">
    <property type="entry name" value="F-box domain"/>
    <property type="match status" value="1"/>
</dbReference>
<dbReference type="InterPro" id="IPR032675">
    <property type="entry name" value="LRR_dom_sf"/>
</dbReference>
<dbReference type="OrthoDB" id="7985162at2759"/>
<sequence>MEKVITNVDVLYEIFQYLNLEELLKLTQVCRQFRIVIVDFIWKNKYKNLEVCKMSQHFGMLLTNNAANNNYNRNNEVGYECVKEDKTILNRKDIDTFLQLIVDNIKTLVLYTPTINYKSLNDDNDMMKCSSLIFSPTEFGVTFDYRHRFINLTAISFQHVIICEKDLRLLNRYCSKLQKICLDNCFNSNEKTLVMGEDIKINTLQNMSELKILEITVSDTIDKELTYDLNKILNKLNMLQLVIQIRNFTINEEDDNGVATRQVLGGLTNPCEELTIGYFRSQRIFRKFNNLILNNFKCLKKLVLESWSLISINEDFFKKLQKTCSQLEYLKLQNFEIASFATISTLNTFILENCSGLIWRDLMAILSNMKLKTFSITDTEYIGIFEYFKVATTLENMLVNNCQRNHLKKLFELNNGVNLRNLSTLIWHDNFAQMPIYVATSCLKLRTLITEPSSLLINNLYSLSSLEKLKLRVGRKIKFSKIMIILKHPNLRHFTLTKLEGSDGYDEYDDYLIDYDIYDQELMEFEDKRINLTFLNISLNSFFKIVQDFWFNLLQNNPKLIIMIRYNRLLHNDHTFLKFIINHRKFPKRLKSIKICGYRIEIREFKENFETAIEKIKTFSNLYKDKEDKGYILL</sequence>
<dbReference type="SUPFAM" id="SSF52047">
    <property type="entry name" value="RNI-like"/>
    <property type="match status" value="1"/>
</dbReference>
<dbReference type="SMART" id="SM00256">
    <property type="entry name" value="FBOX"/>
    <property type="match status" value="1"/>
</dbReference>
<evidence type="ECO:0000313" key="2">
    <source>
        <dbReference type="EMBL" id="KNC20693.1"/>
    </source>
</evidence>
<keyword evidence="3" id="KW-1185">Reference proteome</keyword>
<evidence type="ECO:0000313" key="3">
    <source>
        <dbReference type="Proteomes" id="UP000037069"/>
    </source>
</evidence>
<gene>
    <name evidence="2" type="ORF">FF38_04431</name>
</gene>
<dbReference type="Proteomes" id="UP000037069">
    <property type="component" value="Unassembled WGS sequence"/>
</dbReference>
<evidence type="ECO:0000259" key="1">
    <source>
        <dbReference type="PROSITE" id="PS50181"/>
    </source>
</evidence>
<organism evidence="2 3">
    <name type="scientific">Lucilia cuprina</name>
    <name type="common">Green bottle fly</name>
    <name type="synonym">Australian sheep blowfly</name>
    <dbReference type="NCBI Taxonomy" id="7375"/>
    <lineage>
        <taxon>Eukaryota</taxon>
        <taxon>Metazoa</taxon>
        <taxon>Ecdysozoa</taxon>
        <taxon>Arthropoda</taxon>
        <taxon>Hexapoda</taxon>
        <taxon>Insecta</taxon>
        <taxon>Pterygota</taxon>
        <taxon>Neoptera</taxon>
        <taxon>Endopterygota</taxon>
        <taxon>Diptera</taxon>
        <taxon>Brachycera</taxon>
        <taxon>Muscomorpha</taxon>
        <taxon>Oestroidea</taxon>
        <taxon>Calliphoridae</taxon>
        <taxon>Luciliinae</taxon>
        <taxon>Lucilia</taxon>
    </lineage>
</organism>
<name>A0A0L0BL64_LUCCU</name>
<protein>
    <recommendedName>
        <fullName evidence="1">F-box domain-containing protein</fullName>
    </recommendedName>
</protein>
<reference evidence="2 3" key="1">
    <citation type="journal article" date="2015" name="Nat. Commun.">
        <title>Lucilia cuprina genome unlocks parasitic fly biology to underpin future interventions.</title>
        <authorList>
            <person name="Anstead C.A."/>
            <person name="Korhonen P.K."/>
            <person name="Young N.D."/>
            <person name="Hall R.S."/>
            <person name="Jex A.R."/>
            <person name="Murali S.C."/>
            <person name="Hughes D.S."/>
            <person name="Lee S.F."/>
            <person name="Perry T."/>
            <person name="Stroehlein A.J."/>
            <person name="Ansell B.R."/>
            <person name="Breugelmans B."/>
            <person name="Hofmann A."/>
            <person name="Qu J."/>
            <person name="Dugan S."/>
            <person name="Lee S.L."/>
            <person name="Chao H."/>
            <person name="Dinh H."/>
            <person name="Han Y."/>
            <person name="Doddapaneni H.V."/>
            <person name="Worley K.C."/>
            <person name="Muzny D.M."/>
            <person name="Ioannidis P."/>
            <person name="Waterhouse R.M."/>
            <person name="Zdobnov E.M."/>
            <person name="James P.J."/>
            <person name="Bagnall N.H."/>
            <person name="Kotze A.C."/>
            <person name="Gibbs R.A."/>
            <person name="Richards S."/>
            <person name="Batterham P."/>
            <person name="Gasser R.B."/>
        </authorList>
    </citation>
    <scope>NUCLEOTIDE SEQUENCE [LARGE SCALE GENOMIC DNA]</scope>
    <source>
        <strain evidence="2 3">LS</strain>
        <tissue evidence="2">Full body</tissue>
    </source>
</reference>
<dbReference type="AlphaFoldDB" id="A0A0L0BL64"/>
<dbReference type="InterPro" id="IPR001810">
    <property type="entry name" value="F-box_dom"/>
</dbReference>
<comment type="caution">
    <text evidence="2">The sequence shown here is derived from an EMBL/GenBank/DDBJ whole genome shotgun (WGS) entry which is preliminary data.</text>
</comment>
<proteinExistence type="predicted"/>
<accession>A0A0L0BL64</accession>